<evidence type="ECO:0000256" key="1">
    <source>
        <dbReference type="SAM" id="MobiDB-lite"/>
    </source>
</evidence>
<evidence type="ECO:0000313" key="2">
    <source>
        <dbReference type="EMBL" id="KIL56371.1"/>
    </source>
</evidence>
<gene>
    <name evidence="2" type="ORF">M378DRAFT_17140</name>
</gene>
<dbReference type="HOGENOM" id="CLU_2849204_0_0_1"/>
<reference evidence="2 3" key="1">
    <citation type="submission" date="2014-04" db="EMBL/GenBank/DDBJ databases">
        <title>Evolutionary Origins and Diversification of the Mycorrhizal Mutualists.</title>
        <authorList>
            <consortium name="DOE Joint Genome Institute"/>
            <consortium name="Mycorrhizal Genomics Consortium"/>
            <person name="Kohler A."/>
            <person name="Kuo A."/>
            <person name="Nagy L.G."/>
            <person name="Floudas D."/>
            <person name="Copeland A."/>
            <person name="Barry K.W."/>
            <person name="Cichocki N."/>
            <person name="Veneault-Fourrey C."/>
            <person name="LaButti K."/>
            <person name="Lindquist E.A."/>
            <person name="Lipzen A."/>
            <person name="Lundell T."/>
            <person name="Morin E."/>
            <person name="Murat C."/>
            <person name="Riley R."/>
            <person name="Ohm R."/>
            <person name="Sun H."/>
            <person name="Tunlid A."/>
            <person name="Henrissat B."/>
            <person name="Grigoriev I.V."/>
            <person name="Hibbett D.S."/>
            <person name="Martin F."/>
        </authorList>
    </citation>
    <scope>NUCLEOTIDE SEQUENCE [LARGE SCALE GENOMIC DNA]</scope>
    <source>
        <strain evidence="2 3">Koide BX008</strain>
    </source>
</reference>
<dbReference type="AlphaFoldDB" id="A0A0C2WI92"/>
<name>A0A0C2WI92_AMAMK</name>
<dbReference type="EMBL" id="KN818426">
    <property type="protein sequence ID" value="KIL56371.1"/>
    <property type="molecule type" value="Genomic_DNA"/>
</dbReference>
<accession>A0A0C2WI92</accession>
<protein>
    <submittedName>
        <fullName evidence="2">Uncharacterized protein</fullName>
    </submittedName>
</protein>
<proteinExistence type="predicted"/>
<dbReference type="InParanoid" id="A0A0C2WI92"/>
<feature type="region of interest" description="Disordered" evidence="1">
    <location>
        <begin position="1"/>
        <end position="65"/>
    </location>
</feature>
<keyword evidence="3" id="KW-1185">Reference proteome</keyword>
<dbReference type="Proteomes" id="UP000054549">
    <property type="component" value="Unassembled WGS sequence"/>
</dbReference>
<organism evidence="2 3">
    <name type="scientific">Amanita muscaria (strain Koide BX008)</name>
    <dbReference type="NCBI Taxonomy" id="946122"/>
    <lineage>
        <taxon>Eukaryota</taxon>
        <taxon>Fungi</taxon>
        <taxon>Dikarya</taxon>
        <taxon>Basidiomycota</taxon>
        <taxon>Agaricomycotina</taxon>
        <taxon>Agaricomycetes</taxon>
        <taxon>Agaricomycetidae</taxon>
        <taxon>Agaricales</taxon>
        <taxon>Pluteineae</taxon>
        <taxon>Amanitaceae</taxon>
        <taxon>Amanita</taxon>
    </lineage>
</organism>
<sequence>MSSQSDRSIKNQKKKRCEDEEEEIQEKEEPKRIQRKPSASRPNEAEGSKTGRKVQRTENFCYACA</sequence>
<evidence type="ECO:0000313" key="3">
    <source>
        <dbReference type="Proteomes" id="UP000054549"/>
    </source>
</evidence>